<sequence length="149" mass="15782">MNAPIGSLFSSGAGGLPPAEPLDFAALRLPASPNTCLAAPAGAHPQAQVVMPPLPVDAATAWPVLQALGDGMDRVARYGEFPARRQAQWVARSALMNYPDIIVAELVPGAQGAGLFLYSRSLFGWSDMGVNRKRVEAWLAAFDAALRKR</sequence>
<dbReference type="EMBL" id="SMSJ01000008">
    <property type="protein sequence ID" value="TDH62888.1"/>
    <property type="molecule type" value="Genomic_DNA"/>
</dbReference>
<name>A0A4R5QJ72_9PROT</name>
<gene>
    <name evidence="1" type="ORF">E2C06_09370</name>
</gene>
<protein>
    <submittedName>
        <fullName evidence="1">DUF1499 domain-containing protein</fullName>
    </submittedName>
</protein>
<dbReference type="OrthoDB" id="8479024at2"/>
<dbReference type="Proteomes" id="UP000295096">
    <property type="component" value="Unassembled WGS sequence"/>
</dbReference>
<dbReference type="AlphaFoldDB" id="A0A4R5QJ72"/>
<organism evidence="1 2">
    <name type="scientific">Dankookia rubra</name>
    <dbReference type="NCBI Taxonomy" id="1442381"/>
    <lineage>
        <taxon>Bacteria</taxon>
        <taxon>Pseudomonadati</taxon>
        <taxon>Pseudomonadota</taxon>
        <taxon>Alphaproteobacteria</taxon>
        <taxon>Acetobacterales</taxon>
        <taxon>Roseomonadaceae</taxon>
        <taxon>Dankookia</taxon>
    </lineage>
</organism>
<evidence type="ECO:0000313" key="2">
    <source>
        <dbReference type="Proteomes" id="UP000295096"/>
    </source>
</evidence>
<evidence type="ECO:0000313" key="1">
    <source>
        <dbReference type="EMBL" id="TDH62888.1"/>
    </source>
</evidence>
<proteinExistence type="predicted"/>
<dbReference type="RefSeq" id="WP_133288337.1">
    <property type="nucleotide sequence ID" value="NZ_SMSJ01000008.1"/>
</dbReference>
<comment type="caution">
    <text evidence="1">The sequence shown here is derived from an EMBL/GenBank/DDBJ whole genome shotgun (WGS) entry which is preliminary data.</text>
</comment>
<reference evidence="1 2" key="1">
    <citation type="journal article" date="2016" name="J. Microbiol.">
        <title>Dankookia rubra gen. nov., sp. nov., an alphaproteobacterium isolated from sediment of a shallow stream.</title>
        <authorList>
            <person name="Kim W.H."/>
            <person name="Kim D.H."/>
            <person name="Kang K."/>
            <person name="Ahn T.Y."/>
        </authorList>
    </citation>
    <scope>NUCLEOTIDE SEQUENCE [LARGE SCALE GENOMIC DNA]</scope>
    <source>
        <strain evidence="1 2">JCM30602</strain>
    </source>
</reference>
<keyword evidence="2" id="KW-1185">Reference proteome</keyword>
<accession>A0A4R5QJ72</accession>
<dbReference type="Pfam" id="PF07386">
    <property type="entry name" value="DUF1499"/>
    <property type="match status" value="1"/>
</dbReference>
<dbReference type="InterPro" id="IPR010865">
    <property type="entry name" value="DUF1499"/>
</dbReference>